<feature type="region of interest" description="Disordered" evidence="1">
    <location>
        <begin position="120"/>
        <end position="146"/>
    </location>
</feature>
<name>A0AAE2C875_9LAMI</name>
<organism evidence="2 3">
    <name type="scientific">Sesamum alatum</name>
    <dbReference type="NCBI Taxonomy" id="300844"/>
    <lineage>
        <taxon>Eukaryota</taxon>
        <taxon>Viridiplantae</taxon>
        <taxon>Streptophyta</taxon>
        <taxon>Embryophyta</taxon>
        <taxon>Tracheophyta</taxon>
        <taxon>Spermatophyta</taxon>
        <taxon>Magnoliopsida</taxon>
        <taxon>eudicotyledons</taxon>
        <taxon>Gunneridae</taxon>
        <taxon>Pentapetalae</taxon>
        <taxon>asterids</taxon>
        <taxon>lamiids</taxon>
        <taxon>Lamiales</taxon>
        <taxon>Pedaliaceae</taxon>
        <taxon>Sesamum</taxon>
    </lineage>
</organism>
<keyword evidence="3" id="KW-1185">Reference proteome</keyword>
<reference evidence="2" key="1">
    <citation type="submission" date="2020-06" db="EMBL/GenBank/DDBJ databases">
        <authorList>
            <person name="Li T."/>
            <person name="Hu X."/>
            <person name="Zhang T."/>
            <person name="Song X."/>
            <person name="Zhang H."/>
            <person name="Dai N."/>
            <person name="Sheng W."/>
            <person name="Hou X."/>
            <person name="Wei L."/>
        </authorList>
    </citation>
    <scope>NUCLEOTIDE SEQUENCE</scope>
    <source>
        <strain evidence="2">3651</strain>
        <tissue evidence="2">Leaf</tissue>
    </source>
</reference>
<sequence length="238" mass="24998">MTVGVATHIGNRLGIFKDLETDEQGHAWGATLRMRVALNANIPLTRALKLVAPSGKELVVSFTHERLQILRGTRGSGVASPGTGESEACSTSYGEGHSGPGIFGSFLHWDKRKAVGASASSAMGTDGHGVEGSGGSGQWRAQHSGTSGEDSLASVILETGVPAGYMDEDLGEAVPEGALLEDSLLILVLLQFTARQAGTFRRGHGRWAKGRRVSGVKRAPGMMLIEETGAAFHSDKHR</sequence>
<gene>
    <name evidence="2" type="ORF">Salat_2908200</name>
</gene>
<reference evidence="2" key="2">
    <citation type="journal article" date="2024" name="Plant">
        <title>Genomic evolution and insights into agronomic trait innovations of Sesamum species.</title>
        <authorList>
            <person name="Miao H."/>
            <person name="Wang L."/>
            <person name="Qu L."/>
            <person name="Liu H."/>
            <person name="Sun Y."/>
            <person name="Le M."/>
            <person name="Wang Q."/>
            <person name="Wei S."/>
            <person name="Zheng Y."/>
            <person name="Lin W."/>
            <person name="Duan Y."/>
            <person name="Cao H."/>
            <person name="Xiong S."/>
            <person name="Wang X."/>
            <person name="Wei L."/>
            <person name="Li C."/>
            <person name="Ma Q."/>
            <person name="Ju M."/>
            <person name="Zhao R."/>
            <person name="Li G."/>
            <person name="Mu C."/>
            <person name="Tian Q."/>
            <person name="Mei H."/>
            <person name="Zhang T."/>
            <person name="Gao T."/>
            <person name="Zhang H."/>
        </authorList>
    </citation>
    <scope>NUCLEOTIDE SEQUENCE</scope>
    <source>
        <strain evidence="2">3651</strain>
    </source>
</reference>
<feature type="region of interest" description="Disordered" evidence="1">
    <location>
        <begin position="73"/>
        <end position="93"/>
    </location>
</feature>
<comment type="caution">
    <text evidence="2">The sequence shown here is derived from an EMBL/GenBank/DDBJ whole genome shotgun (WGS) entry which is preliminary data.</text>
</comment>
<evidence type="ECO:0000256" key="1">
    <source>
        <dbReference type="SAM" id="MobiDB-lite"/>
    </source>
</evidence>
<dbReference type="EMBL" id="JACGWO010000013">
    <property type="protein sequence ID" value="KAK4412611.1"/>
    <property type="molecule type" value="Genomic_DNA"/>
</dbReference>
<evidence type="ECO:0000313" key="3">
    <source>
        <dbReference type="Proteomes" id="UP001293254"/>
    </source>
</evidence>
<feature type="compositionally biased region" description="Gly residues" evidence="1">
    <location>
        <begin position="126"/>
        <end position="137"/>
    </location>
</feature>
<evidence type="ECO:0000313" key="2">
    <source>
        <dbReference type="EMBL" id="KAK4412611.1"/>
    </source>
</evidence>
<dbReference type="AlphaFoldDB" id="A0AAE2C875"/>
<dbReference type="Proteomes" id="UP001293254">
    <property type="component" value="Unassembled WGS sequence"/>
</dbReference>
<protein>
    <submittedName>
        <fullName evidence="2">Uncharacterized protein</fullName>
    </submittedName>
</protein>
<proteinExistence type="predicted"/>
<accession>A0AAE2C875</accession>